<evidence type="ECO:0000259" key="4">
    <source>
        <dbReference type="Pfam" id="PF00582"/>
    </source>
</evidence>
<dbReference type="PRINTS" id="PR01438">
    <property type="entry name" value="UNVRSLSTRESS"/>
</dbReference>
<dbReference type="RefSeq" id="WP_220191959.1">
    <property type="nucleotide sequence ID" value="NZ_BNJF01000001.1"/>
</dbReference>
<dbReference type="Gene3D" id="3.40.50.620">
    <property type="entry name" value="HUPs"/>
    <property type="match status" value="1"/>
</dbReference>
<dbReference type="CDD" id="cd00293">
    <property type="entry name" value="USP-like"/>
    <property type="match status" value="1"/>
</dbReference>
<dbReference type="Pfam" id="PF00582">
    <property type="entry name" value="Usp"/>
    <property type="match status" value="2"/>
</dbReference>
<feature type="domain" description="UspA" evidence="4">
    <location>
        <begin position="280"/>
        <end position="316"/>
    </location>
</feature>
<keyword evidence="2" id="KW-0547">Nucleotide-binding</keyword>
<evidence type="ECO:0000256" key="1">
    <source>
        <dbReference type="ARBA" id="ARBA00008791"/>
    </source>
</evidence>
<feature type="domain" description="UspA" evidence="4">
    <location>
        <begin position="1"/>
        <end position="144"/>
    </location>
</feature>
<dbReference type="EMBL" id="BNJF01000001">
    <property type="protein sequence ID" value="GHO42417.1"/>
    <property type="molecule type" value="Genomic_DNA"/>
</dbReference>
<dbReference type="Gene3D" id="3.40.50.12370">
    <property type="match status" value="1"/>
</dbReference>
<accession>A0A8J3MN75</accession>
<proteinExistence type="inferred from homology"/>
<dbReference type="PANTHER" id="PTHR46268">
    <property type="entry name" value="STRESS RESPONSE PROTEIN NHAX"/>
    <property type="match status" value="1"/>
</dbReference>
<evidence type="ECO:0000313" key="6">
    <source>
        <dbReference type="Proteomes" id="UP000612362"/>
    </source>
</evidence>
<comment type="caution">
    <text evidence="5">The sequence shown here is derived from an EMBL/GenBank/DDBJ whole genome shotgun (WGS) entry which is preliminary data.</text>
</comment>
<sequence>MFQHILVPLDGSPLAEEALPVAAQLARASGGMITLLQVVDISYAYLSYGAMQPAITQEIIDSSFSCARMYLDSLSRYPDLAGVSLKKQVALGYAAAMILSEASEHLVDIIVMSSHGYTGIKRWVLGSVAEKVVHHAPVPILILRDKKTLFIQSNGEGTGGIRALVPLDSSARSQDVIAPALALVAALSSPGQGRLHFAQMVVASKERNEEARAESLQSARQNLQDVSMCINEGLVANVDSDPGFKLTWSASLARDIAEGIVHMAECGERSGDKSIIGPSDLIAMTTHGYSGIKKWAMGSIAERVLHATKLPLLLVRPADMVRKEHL</sequence>
<reference evidence="5" key="1">
    <citation type="submission" date="2020-10" db="EMBL/GenBank/DDBJ databases">
        <title>Taxonomic study of unclassified bacteria belonging to the class Ktedonobacteria.</title>
        <authorList>
            <person name="Yabe S."/>
            <person name="Wang C.M."/>
            <person name="Zheng Y."/>
            <person name="Sakai Y."/>
            <person name="Cavaletti L."/>
            <person name="Monciardini P."/>
            <person name="Donadio S."/>
        </authorList>
    </citation>
    <scope>NUCLEOTIDE SEQUENCE</scope>
    <source>
        <strain evidence="5">SOSP1-1</strain>
    </source>
</reference>
<dbReference type="Proteomes" id="UP000612362">
    <property type="component" value="Unassembled WGS sequence"/>
</dbReference>
<organism evidence="5 6">
    <name type="scientific">Ktedonospora formicarum</name>
    <dbReference type="NCBI Taxonomy" id="2778364"/>
    <lineage>
        <taxon>Bacteria</taxon>
        <taxon>Bacillati</taxon>
        <taxon>Chloroflexota</taxon>
        <taxon>Ktedonobacteria</taxon>
        <taxon>Ktedonobacterales</taxon>
        <taxon>Ktedonobacteraceae</taxon>
        <taxon>Ktedonospora</taxon>
    </lineage>
</organism>
<keyword evidence="3" id="KW-0067">ATP-binding</keyword>
<keyword evidence="6" id="KW-1185">Reference proteome</keyword>
<name>A0A8J3MN75_9CHLR</name>
<dbReference type="InterPro" id="IPR006016">
    <property type="entry name" value="UspA"/>
</dbReference>
<dbReference type="PANTHER" id="PTHR46268:SF27">
    <property type="entry name" value="UNIVERSAL STRESS PROTEIN RV2623"/>
    <property type="match status" value="1"/>
</dbReference>
<dbReference type="InterPro" id="IPR006015">
    <property type="entry name" value="Universal_stress_UspA"/>
</dbReference>
<protein>
    <submittedName>
        <fullName evidence="5">Universal stress protein UspA</fullName>
    </submittedName>
</protein>
<evidence type="ECO:0000313" key="5">
    <source>
        <dbReference type="EMBL" id="GHO42417.1"/>
    </source>
</evidence>
<dbReference type="InterPro" id="IPR014729">
    <property type="entry name" value="Rossmann-like_a/b/a_fold"/>
</dbReference>
<evidence type="ECO:0000256" key="2">
    <source>
        <dbReference type="ARBA" id="ARBA00022741"/>
    </source>
</evidence>
<gene>
    <name evidence="5" type="ORF">KSX_05800</name>
</gene>
<dbReference type="SUPFAM" id="SSF52402">
    <property type="entry name" value="Adenine nucleotide alpha hydrolases-like"/>
    <property type="match status" value="2"/>
</dbReference>
<evidence type="ECO:0000256" key="3">
    <source>
        <dbReference type="ARBA" id="ARBA00022840"/>
    </source>
</evidence>
<dbReference type="GO" id="GO:0005524">
    <property type="term" value="F:ATP binding"/>
    <property type="evidence" value="ECO:0007669"/>
    <property type="project" value="UniProtKB-KW"/>
</dbReference>
<comment type="similarity">
    <text evidence="1">Belongs to the universal stress protein A family.</text>
</comment>
<dbReference type="AlphaFoldDB" id="A0A8J3MN75"/>